<accession>A0AA39X4I5</accession>
<evidence type="ECO:0000256" key="1">
    <source>
        <dbReference type="SAM" id="SignalP"/>
    </source>
</evidence>
<feature type="signal peptide" evidence="1">
    <location>
        <begin position="1"/>
        <end position="19"/>
    </location>
</feature>
<gene>
    <name evidence="2" type="ORF">B0T14DRAFT_124335</name>
</gene>
<dbReference type="Proteomes" id="UP001175000">
    <property type="component" value="Unassembled WGS sequence"/>
</dbReference>
<keyword evidence="1" id="KW-0732">Signal</keyword>
<comment type="caution">
    <text evidence="2">The sequence shown here is derived from an EMBL/GenBank/DDBJ whole genome shotgun (WGS) entry which is preliminary data.</text>
</comment>
<protein>
    <recommendedName>
        <fullName evidence="4">Secreted protein</fullName>
    </recommendedName>
</protein>
<proteinExistence type="predicted"/>
<organism evidence="2 3">
    <name type="scientific">Immersiella caudata</name>
    <dbReference type="NCBI Taxonomy" id="314043"/>
    <lineage>
        <taxon>Eukaryota</taxon>
        <taxon>Fungi</taxon>
        <taxon>Dikarya</taxon>
        <taxon>Ascomycota</taxon>
        <taxon>Pezizomycotina</taxon>
        <taxon>Sordariomycetes</taxon>
        <taxon>Sordariomycetidae</taxon>
        <taxon>Sordariales</taxon>
        <taxon>Lasiosphaeriaceae</taxon>
        <taxon>Immersiella</taxon>
    </lineage>
</organism>
<feature type="chain" id="PRO_5041328444" description="Secreted protein" evidence="1">
    <location>
        <begin position="20"/>
        <end position="80"/>
    </location>
</feature>
<dbReference type="EMBL" id="JAULSU010000002">
    <property type="protein sequence ID" value="KAK0626996.1"/>
    <property type="molecule type" value="Genomic_DNA"/>
</dbReference>
<name>A0AA39X4I5_9PEZI</name>
<evidence type="ECO:0000313" key="2">
    <source>
        <dbReference type="EMBL" id="KAK0626996.1"/>
    </source>
</evidence>
<evidence type="ECO:0008006" key="4">
    <source>
        <dbReference type="Google" id="ProtNLM"/>
    </source>
</evidence>
<keyword evidence="3" id="KW-1185">Reference proteome</keyword>
<evidence type="ECO:0000313" key="3">
    <source>
        <dbReference type="Proteomes" id="UP001175000"/>
    </source>
</evidence>
<sequence length="80" mass="8883">MNIVCWAVFVARALSDVNCARLLVVYGRQHQGGTINEMTASALGQRREFRACILAMCVSQVQADKIMTDACKSIRTVHRV</sequence>
<dbReference type="AlphaFoldDB" id="A0AA39X4I5"/>
<reference evidence="2" key="1">
    <citation type="submission" date="2023-06" db="EMBL/GenBank/DDBJ databases">
        <title>Genome-scale phylogeny and comparative genomics of the fungal order Sordariales.</title>
        <authorList>
            <consortium name="Lawrence Berkeley National Laboratory"/>
            <person name="Hensen N."/>
            <person name="Bonometti L."/>
            <person name="Westerberg I."/>
            <person name="Brannstrom I.O."/>
            <person name="Guillou S."/>
            <person name="Cros-Aarteil S."/>
            <person name="Calhoun S."/>
            <person name="Haridas S."/>
            <person name="Kuo A."/>
            <person name="Mondo S."/>
            <person name="Pangilinan J."/>
            <person name="Riley R."/>
            <person name="Labutti K."/>
            <person name="Andreopoulos B."/>
            <person name="Lipzen A."/>
            <person name="Chen C."/>
            <person name="Yanf M."/>
            <person name="Daum C."/>
            <person name="Ng V."/>
            <person name="Clum A."/>
            <person name="Steindorff A."/>
            <person name="Ohm R."/>
            <person name="Martin F."/>
            <person name="Silar P."/>
            <person name="Natvig D."/>
            <person name="Lalanne C."/>
            <person name="Gautier V."/>
            <person name="Ament-Velasquez S.L."/>
            <person name="Kruys A."/>
            <person name="Hutchinson M.I."/>
            <person name="Powell A.J."/>
            <person name="Barry K."/>
            <person name="Miller A.N."/>
            <person name="Grigoriev I.V."/>
            <person name="Debuchy R."/>
            <person name="Gladieux P."/>
            <person name="Thoren M.H."/>
            <person name="Johannesson H."/>
        </authorList>
    </citation>
    <scope>NUCLEOTIDE SEQUENCE</scope>
    <source>
        <strain evidence="2">CBS 606.72</strain>
    </source>
</reference>